<dbReference type="InterPro" id="IPR007076">
    <property type="entry name" value="TfoX_N"/>
</dbReference>
<evidence type="ECO:0000313" key="2">
    <source>
        <dbReference type="EMBL" id="QEC70021.1"/>
    </source>
</evidence>
<dbReference type="RefSeq" id="WP_147192897.1">
    <property type="nucleotide sequence ID" value="NZ_CP042435.1"/>
</dbReference>
<gene>
    <name evidence="2" type="ORF">FRZ67_22965</name>
</gene>
<reference evidence="2 3" key="1">
    <citation type="journal article" date="2016" name="Int. J. Syst. Evol. Microbiol.">
        <title>Panacibacter ginsenosidivorans gen. nov., sp. nov., with ginsenoside converting activity isolated from soil of a ginseng field.</title>
        <authorList>
            <person name="Siddiqi M.Z."/>
            <person name="Muhammad Shafi S."/>
            <person name="Choi K.D."/>
            <person name="Im W.T."/>
        </authorList>
    </citation>
    <scope>NUCLEOTIDE SEQUENCE [LARGE SCALE GENOMIC DNA]</scope>
    <source>
        <strain evidence="2 3">Gsoil1550</strain>
    </source>
</reference>
<dbReference type="EMBL" id="CP042435">
    <property type="protein sequence ID" value="QEC70021.1"/>
    <property type="molecule type" value="Genomic_DNA"/>
</dbReference>
<organism evidence="2 3">
    <name type="scientific">Panacibacter ginsenosidivorans</name>
    <dbReference type="NCBI Taxonomy" id="1813871"/>
    <lineage>
        <taxon>Bacteria</taxon>
        <taxon>Pseudomonadati</taxon>
        <taxon>Bacteroidota</taxon>
        <taxon>Chitinophagia</taxon>
        <taxon>Chitinophagales</taxon>
        <taxon>Chitinophagaceae</taxon>
        <taxon>Panacibacter</taxon>
    </lineage>
</organism>
<name>A0A5B8VG03_9BACT</name>
<keyword evidence="3" id="KW-1185">Reference proteome</keyword>
<dbReference type="AlphaFoldDB" id="A0A5B8VG03"/>
<accession>A0A5B8VG03</accession>
<dbReference type="SUPFAM" id="SSF159894">
    <property type="entry name" value="YgaC/TfoX-N like"/>
    <property type="match status" value="1"/>
</dbReference>
<dbReference type="Proteomes" id="UP000321533">
    <property type="component" value="Chromosome"/>
</dbReference>
<dbReference type="Gene3D" id="3.30.1460.30">
    <property type="entry name" value="YgaC/TfoX-N like chaperone"/>
    <property type="match status" value="1"/>
</dbReference>
<dbReference type="KEGG" id="pgin:FRZ67_22965"/>
<sequence>MLAEETLLNRVREIIEVTHDNVGEKKAFGGICFMVNDKMCVAVKPERIMVRIDPEKNDDVISKNGCEPMVHNGKVMRGFVFVSSAELQSKKQLEYWVKLALDYNPVAKQSKKKVKKSNN</sequence>
<dbReference type="OrthoDB" id="214902at2"/>
<feature type="domain" description="TfoX N-terminal" evidence="1">
    <location>
        <begin position="20"/>
        <end position="102"/>
    </location>
</feature>
<protein>
    <submittedName>
        <fullName evidence="2">TfoX/Sxy family protein</fullName>
    </submittedName>
</protein>
<evidence type="ECO:0000259" key="1">
    <source>
        <dbReference type="Pfam" id="PF04993"/>
    </source>
</evidence>
<dbReference type="Pfam" id="PF04993">
    <property type="entry name" value="TfoX_N"/>
    <property type="match status" value="1"/>
</dbReference>
<proteinExistence type="predicted"/>
<evidence type="ECO:0000313" key="3">
    <source>
        <dbReference type="Proteomes" id="UP000321533"/>
    </source>
</evidence>